<proteinExistence type="predicted"/>
<dbReference type="RefSeq" id="WP_118509637.1">
    <property type="nucleotide sequence ID" value="NZ_WMBC01000003.1"/>
</dbReference>
<comment type="caution">
    <text evidence="1">The sequence shown here is derived from an EMBL/GenBank/DDBJ whole genome shotgun (WGS) entry which is preliminary data.</text>
</comment>
<protein>
    <submittedName>
        <fullName evidence="1">Uncharacterized protein</fullName>
    </submittedName>
</protein>
<dbReference type="Proteomes" id="UP000437824">
    <property type="component" value="Unassembled WGS sequence"/>
</dbReference>
<accession>A0A844GLD4</accession>
<organism evidence="1 2">
    <name type="scientific">Blautia luti DSM 14534 = JCM 17040</name>
    <dbReference type="NCBI Taxonomy" id="649762"/>
    <lineage>
        <taxon>Bacteria</taxon>
        <taxon>Bacillati</taxon>
        <taxon>Bacillota</taxon>
        <taxon>Clostridia</taxon>
        <taxon>Lachnospirales</taxon>
        <taxon>Lachnospiraceae</taxon>
        <taxon>Blautia</taxon>
    </lineage>
</organism>
<dbReference type="EMBL" id="WMBC01000003">
    <property type="protein sequence ID" value="MTD60834.1"/>
    <property type="molecule type" value="Genomic_DNA"/>
</dbReference>
<gene>
    <name evidence="1" type="ORF">GKZ57_06015</name>
</gene>
<reference evidence="1 2" key="1">
    <citation type="submission" date="2019-11" db="EMBL/GenBank/DDBJ databases">
        <title>Draft genome sequence of Blautia luti DSM 14534T, isolated from human stool.</title>
        <authorList>
            <person name="Ortiz R."/>
            <person name="Melis-Arcos F."/>
            <person name="Covarrubias P."/>
            <person name="Cardenas J.P."/>
            <person name="Perez-Donoso J."/>
            <person name="Almonacid D."/>
        </authorList>
    </citation>
    <scope>NUCLEOTIDE SEQUENCE [LARGE SCALE GENOMIC DNA]</scope>
    <source>
        <strain evidence="1 2">DSM 14534</strain>
    </source>
</reference>
<name>A0A844GLD4_9FIRM</name>
<sequence length="136" mass="16196">MDGEKAESILKKYNLEEKAEREFAKKTRGERGRINLVLRFRIYSEFLTKKQKELYEQRDKIVKENPNECPNFQTELKRNSYAHPECSFINDRVPKDFCLACSYYKENIKGIDENIKEVSDAIKTYEEKAVIDDIMR</sequence>
<evidence type="ECO:0000313" key="1">
    <source>
        <dbReference type="EMBL" id="MTD60834.1"/>
    </source>
</evidence>
<dbReference type="AlphaFoldDB" id="A0A844GLD4"/>
<evidence type="ECO:0000313" key="2">
    <source>
        <dbReference type="Proteomes" id="UP000437824"/>
    </source>
</evidence>